<name>G4RLZ0_THETK</name>
<gene>
    <name evidence="8 12" type="primary">purL</name>
    <name evidence="12" type="ordered locus">TTX_1971</name>
</gene>
<comment type="function">
    <text evidence="8">Part of the phosphoribosylformylglycinamidine synthase complex involved in the purines biosynthetic pathway. Catalyzes the ATP-dependent conversion of formylglycinamide ribonucleotide (FGAR) and glutamine to yield formylglycinamidine ribonucleotide (FGAM) and glutamate. The FGAM synthase complex is composed of three subunits. PurQ produces an ammonia molecule by converting glutamine to glutamate. PurL transfers the ammonia molecule to FGAR to form FGAM in an ATP-dependent manner. PurS interacts with PurQ and PurL and is thought to assist in the transfer of the ammonia molecule from PurQ to PurL.</text>
</comment>
<keyword evidence="13" id="KW-1185">Reference proteome</keyword>
<evidence type="ECO:0000259" key="10">
    <source>
        <dbReference type="Pfam" id="PF02769"/>
    </source>
</evidence>
<feature type="domain" description="Phosphoribosylformylglycinamidine synthase linker" evidence="11">
    <location>
        <begin position="1"/>
        <end position="38"/>
    </location>
</feature>
<feature type="active site" evidence="8">
    <location>
        <position position="34"/>
    </location>
</feature>
<sequence>MGLRDDEWQLIRLKLGREPTKAERAIFESHWSEHCSYKSTRSWLKLLPTKAPWVLRGPGLDAPLIKITDRLLVTFKIESHNHPSAIDPYNGAATGVGGIIRDILTVRAKPVALLVNLHFGPLDDQHARWIARNVVRGISDYGNRVGVPVVGGDTIFDQSFTRNPIVLATCVGVVEEEAVPKGDIAPGDFLLVAGSYTDRSGLGGSAFASKGLSGESEEDLGAVQVADPLMGKLIIDLVQEARGCVKYIKDLGGGGLATAAVELAEQTGLGLELDLDNVHLADPTMEPAEILASETQERMVFVVDAKGLECLKRLADKLDVPISVVGRFTEAPGVMVRWKGQKVAEIPPELYRAPDVRWPMRENKRSGTLEIPFVPIEKTAELVLSSPNVADKAIIYTQFDSTVGVRTVFRPGEADAAVVKLFEEGNIGVAIKGESNPRYSYLDPYLGAINSFVKAYRNVASVGAKPLAAVDSINVGNPEKPDRYWQFVESVRGVADAARSLGVPVVGGKVSLYNEDEEGNPIRPVVAVVILGKLDDIAHARRAIWHDGDVVRILGTTRPELGGSEYLWRVFGVVEGEPPIVDFRQELQLAELLPSLAPKVHGIHDVGLGGVLVALAKMARASGVGAEIDLCKIPATDARLDYLAYSESNGRVLIAAEEDADVPGVPLGRVWGDKLVVKCGENVLFAIKLERLSELMSLKL</sequence>
<keyword evidence="5 8" id="KW-0658">Purine biosynthesis</keyword>
<dbReference type="NCBIfam" id="NF002290">
    <property type="entry name" value="PRK01213.1"/>
    <property type="match status" value="1"/>
</dbReference>
<feature type="binding site" evidence="8">
    <location>
        <position position="102"/>
    </location>
    <ligand>
        <name>Mg(2+)</name>
        <dbReference type="ChEBI" id="CHEBI:18420"/>
        <label>2</label>
    </ligand>
</feature>
<feature type="domain" description="PurM-like N-terminal" evidence="9">
    <location>
        <begin position="61"/>
        <end position="174"/>
    </location>
</feature>
<feature type="domain" description="PurM-like C-terminal" evidence="10">
    <location>
        <begin position="186"/>
        <end position="338"/>
    </location>
</feature>
<dbReference type="PATRIC" id="fig|768679.9.peg.1994"/>
<evidence type="ECO:0000313" key="12">
    <source>
        <dbReference type="EMBL" id="CCC82585.1"/>
    </source>
</evidence>
<dbReference type="PANTHER" id="PTHR43555:SF1">
    <property type="entry name" value="PHOSPHORIBOSYLFORMYLGLYCINAMIDINE SYNTHASE SUBUNIT PURL"/>
    <property type="match status" value="1"/>
</dbReference>
<evidence type="ECO:0000256" key="7">
    <source>
        <dbReference type="ARBA" id="ARBA00022842"/>
    </source>
</evidence>
<feature type="binding site" evidence="8">
    <location>
        <begin position="79"/>
        <end position="82"/>
    </location>
    <ligand>
        <name>substrate</name>
    </ligand>
</feature>
<feature type="binding site" evidence="8">
    <location>
        <position position="250"/>
    </location>
    <ligand>
        <name>Mg(2+)</name>
        <dbReference type="ChEBI" id="CHEBI:18420"/>
        <label>2</label>
    </ligand>
</feature>
<keyword evidence="1 8" id="KW-0963">Cytoplasm</keyword>
<dbReference type="KEGG" id="ttn:TTX_1971"/>
<dbReference type="HAMAP" id="MF_00420">
    <property type="entry name" value="PurL_2"/>
    <property type="match status" value="1"/>
</dbReference>
<dbReference type="NCBIfam" id="TIGR01736">
    <property type="entry name" value="FGAM_synth_II"/>
    <property type="match status" value="1"/>
</dbReference>
<dbReference type="Gene3D" id="3.90.650.10">
    <property type="entry name" value="PurM-like C-terminal domain"/>
    <property type="match status" value="2"/>
</dbReference>
<feature type="binding site" evidence="8">
    <location>
        <position position="511"/>
    </location>
    <ligand>
        <name>substrate</name>
    </ligand>
</feature>
<dbReference type="PaxDb" id="768679-TTX_1971"/>
<feature type="binding site" evidence="8">
    <location>
        <position position="224"/>
    </location>
    <ligand>
        <name>substrate</name>
    </ligand>
</feature>
<feature type="binding site" evidence="8">
    <location>
        <position position="101"/>
    </location>
    <ligand>
        <name>substrate</name>
    </ligand>
</feature>
<dbReference type="InterPro" id="IPR010074">
    <property type="entry name" value="PRibForGlyAmidine_synth_PurL"/>
</dbReference>
<comment type="similarity">
    <text evidence="8">Belongs to the FGAMS family.</text>
</comment>
<comment type="subunit">
    <text evidence="8">Monomer. Part of the FGAM synthase complex composed of 1 PurL, 1 PurQ and 2 PurS subunits.</text>
</comment>
<accession>G4RLZ0</accession>
<evidence type="ECO:0000259" key="9">
    <source>
        <dbReference type="Pfam" id="PF00586"/>
    </source>
</evidence>
<dbReference type="PANTHER" id="PTHR43555">
    <property type="entry name" value="PHOSPHORIBOSYLFORMYLGLYCINAMIDINE SYNTHASE SUBUNIT PURL"/>
    <property type="match status" value="1"/>
</dbReference>
<feature type="domain" description="PurM-like N-terminal" evidence="9">
    <location>
        <begin position="414"/>
        <end position="533"/>
    </location>
</feature>
<feature type="active site" description="Proton acceptor" evidence="8">
    <location>
        <position position="80"/>
    </location>
</feature>
<evidence type="ECO:0000256" key="5">
    <source>
        <dbReference type="ARBA" id="ARBA00022755"/>
    </source>
</evidence>
<dbReference type="OrthoDB" id="8251at2157"/>
<dbReference type="STRING" id="768679.TTX_1971"/>
<evidence type="ECO:0000256" key="6">
    <source>
        <dbReference type="ARBA" id="ARBA00022840"/>
    </source>
</evidence>
<dbReference type="InterPro" id="IPR036676">
    <property type="entry name" value="PurM-like_C_sf"/>
</dbReference>
<feature type="binding site" evidence="8">
    <location>
        <position position="508"/>
    </location>
    <ligand>
        <name>ATP</name>
        <dbReference type="ChEBI" id="CHEBI:30616"/>
    </ligand>
</feature>
<keyword evidence="2 8" id="KW-0436">Ligase</keyword>
<dbReference type="Proteomes" id="UP000002654">
    <property type="component" value="Chromosome"/>
</dbReference>
<feature type="binding site" evidence="8">
    <location>
        <position position="76"/>
    </location>
    <ligand>
        <name>ATP</name>
        <dbReference type="ChEBI" id="CHEBI:30616"/>
    </ligand>
</feature>
<dbReference type="Gene3D" id="3.30.1330.10">
    <property type="entry name" value="PurM-like, N-terminal domain"/>
    <property type="match status" value="2"/>
</dbReference>
<organism evidence="12 13">
    <name type="scientific">Thermoproteus tenax (strain ATCC 35583 / DSM 2078 / JCM 9277 / NBRC 100435 / Kra 1)</name>
    <dbReference type="NCBI Taxonomy" id="768679"/>
    <lineage>
        <taxon>Archaea</taxon>
        <taxon>Thermoproteota</taxon>
        <taxon>Thermoprotei</taxon>
        <taxon>Thermoproteales</taxon>
        <taxon>Thermoproteaceae</taxon>
        <taxon>Thermoproteus</taxon>
    </lineage>
</organism>
<reference evidence="12 13" key="1">
    <citation type="journal article" date="2011" name="PLoS ONE">
        <title>The complete genome sequence of Thermoproteus tenax: a physiologically versatile member of the Crenarchaeota.</title>
        <authorList>
            <person name="Siebers B."/>
            <person name="Zaparty M."/>
            <person name="Raddatz G."/>
            <person name="Tjaden B."/>
            <person name="Albers S.V."/>
            <person name="Bell S.D."/>
            <person name="Blombach F."/>
            <person name="Kletzin A."/>
            <person name="Kyrpides N."/>
            <person name="Lanz C."/>
            <person name="Plagens A."/>
            <person name="Rampp M."/>
            <person name="Rosinus A."/>
            <person name="von Jan M."/>
            <person name="Makarova K.S."/>
            <person name="Klenk H.P."/>
            <person name="Schuster S.C."/>
            <person name="Hensel R."/>
        </authorList>
    </citation>
    <scope>NUCLEOTIDE SEQUENCE [LARGE SCALE GENOMIC DNA]</scope>
    <source>
        <strain evidence="13">ATCC 35583 / DSM 2078 / JCM 9277 / NBRC 100435 / Kra 1</strain>
    </source>
</reference>
<dbReference type="SUPFAM" id="SSF55326">
    <property type="entry name" value="PurM N-terminal domain-like"/>
    <property type="match status" value="2"/>
</dbReference>
<evidence type="ECO:0000313" key="13">
    <source>
        <dbReference type="Proteomes" id="UP000002654"/>
    </source>
</evidence>
<comment type="catalytic activity">
    <reaction evidence="8">
        <text>N(2)-formyl-N(1)-(5-phospho-beta-D-ribosyl)glycinamide + L-glutamine + ATP + H2O = 2-formamido-N(1)-(5-O-phospho-beta-D-ribosyl)acetamidine + L-glutamate + ADP + phosphate + H(+)</text>
        <dbReference type="Rhea" id="RHEA:17129"/>
        <dbReference type="ChEBI" id="CHEBI:15377"/>
        <dbReference type="ChEBI" id="CHEBI:15378"/>
        <dbReference type="ChEBI" id="CHEBI:29985"/>
        <dbReference type="ChEBI" id="CHEBI:30616"/>
        <dbReference type="ChEBI" id="CHEBI:43474"/>
        <dbReference type="ChEBI" id="CHEBI:58359"/>
        <dbReference type="ChEBI" id="CHEBI:147286"/>
        <dbReference type="ChEBI" id="CHEBI:147287"/>
        <dbReference type="ChEBI" id="CHEBI:456216"/>
        <dbReference type="EC" id="6.3.5.3"/>
    </reaction>
</comment>
<dbReference type="HOGENOM" id="CLU_003100_0_1_2"/>
<dbReference type="GeneID" id="11262857"/>
<dbReference type="UniPathway" id="UPA00074">
    <property type="reaction ID" value="UER00128"/>
</dbReference>
<dbReference type="Pfam" id="PF00586">
    <property type="entry name" value="AIRS"/>
    <property type="match status" value="2"/>
</dbReference>
<dbReference type="GO" id="GO:0004642">
    <property type="term" value="F:phosphoribosylformylglycinamidine synthase activity"/>
    <property type="evidence" value="ECO:0007669"/>
    <property type="project" value="UniProtKB-UniRule"/>
</dbReference>
<comment type="caution">
    <text evidence="8">Lacks conserved residue(s) required for the propagation of feature annotation.</text>
</comment>
<feature type="domain" description="PurM-like C-terminal" evidence="10">
    <location>
        <begin position="547"/>
        <end position="660"/>
    </location>
</feature>
<dbReference type="AlphaFoldDB" id="G4RLZ0"/>
<evidence type="ECO:0000256" key="3">
    <source>
        <dbReference type="ARBA" id="ARBA00022723"/>
    </source>
</evidence>
<evidence type="ECO:0000256" key="8">
    <source>
        <dbReference type="HAMAP-Rule" id="MF_00420"/>
    </source>
</evidence>
<dbReference type="GO" id="GO:0000287">
    <property type="term" value="F:magnesium ion binding"/>
    <property type="evidence" value="ECO:0007669"/>
    <property type="project" value="UniProtKB-UniRule"/>
</dbReference>
<feature type="binding site" evidence="8">
    <location>
        <position position="78"/>
    </location>
    <ligand>
        <name>Mg(2+)</name>
        <dbReference type="ChEBI" id="CHEBI:18420"/>
        <label>1</label>
    </ligand>
</feature>
<dbReference type="Pfam" id="PF18072">
    <property type="entry name" value="FGAR-AT_linker"/>
    <property type="match status" value="1"/>
</dbReference>
<dbReference type="CDD" id="cd02204">
    <property type="entry name" value="PurL_repeat2"/>
    <property type="match status" value="1"/>
</dbReference>
<dbReference type="GO" id="GO:0006189">
    <property type="term" value="P:'de novo' IMP biosynthetic process"/>
    <property type="evidence" value="ECO:0007669"/>
    <property type="project" value="UniProtKB-UniRule"/>
</dbReference>
<protein>
    <recommendedName>
        <fullName evidence="8">Phosphoribosylformylglycinamidine synthase subunit PurL</fullName>
        <shortName evidence="8">FGAM synthase</shortName>
        <ecNumber evidence="8">6.3.5.3</ecNumber>
    </recommendedName>
    <alternativeName>
        <fullName evidence="8">Formylglycinamide ribonucleotide amidotransferase subunit II</fullName>
        <shortName evidence="8">FGAR amidotransferase II</shortName>
        <shortName evidence="8">FGAR-AT II</shortName>
    </alternativeName>
    <alternativeName>
        <fullName evidence="8">Glutamine amidotransferase PurL</fullName>
    </alternativeName>
    <alternativeName>
        <fullName evidence="8">Phosphoribosylformylglycinamidine synthase subunit II</fullName>
    </alternativeName>
</protein>
<keyword evidence="3 8" id="KW-0479">Metal-binding</keyword>
<dbReference type="SUPFAM" id="SSF56042">
    <property type="entry name" value="PurM C-terminal domain-like"/>
    <property type="match status" value="2"/>
</dbReference>
<dbReference type="RefSeq" id="WP_014127838.1">
    <property type="nucleotide sequence ID" value="NC_016070.1"/>
</dbReference>
<dbReference type="GO" id="GO:0005524">
    <property type="term" value="F:ATP binding"/>
    <property type="evidence" value="ECO:0007669"/>
    <property type="project" value="UniProtKB-UniRule"/>
</dbReference>
<dbReference type="GO" id="GO:0005737">
    <property type="term" value="C:cytoplasm"/>
    <property type="evidence" value="ECO:0007669"/>
    <property type="project" value="UniProtKB-SubCell"/>
</dbReference>
<dbReference type="InterPro" id="IPR010918">
    <property type="entry name" value="PurM-like_C_dom"/>
</dbReference>
<feature type="binding site" evidence="8">
    <location>
        <position position="471"/>
    </location>
    <ligand>
        <name>ATP</name>
        <dbReference type="ChEBI" id="CHEBI:30616"/>
    </ligand>
</feature>
<evidence type="ECO:0000256" key="2">
    <source>
        <dbReference type="ARBA" id="ARBA00022598"/>
    </source>
</evidence>
<feature type="binding site" evidence="8">
    <location>
        <position position="37"/>
    </location>
    <ligand>
        <name>ATP</name>
        <dbReference type="ChEBI" id="CHEBI:30616"/>
    </ligand>
</feature>
<dbReference type="InterPro" id="IPR016188">
    <property type="entry name" value="PurM-like_N"/>
</dbReference>
<evidence type="ECO:0000256" key="4">
    <source>
        <dbReference type="ARBA" id="ARBA00022741"/>
    </source>
</evidence>
<dbReference type="CDD" id="cd02203">
    <property type="entry name" value="PurL_repeat1"/>
    <property type="match status" value="1"/>
</dbReference>
<dbReference type="EMBL" id="FN869859">
    <property type="protein sequence ID" value="CCC82585.1"/>
    <property type="molecule type" value="Genomic_DNA"/>
</dbReference>
<keyword evidence="6 8" id="KW-0067">ATP-binding</keyword>
<proteinExistence type="inferred from homology"/>
<evidence type="ECO:0000256" key="1">
    <source>
        <dbReference type="ARBA" id="ARBA00022490"/>
    </source>
</evidence>
<dbReference type="EC" id="6.3.5.3" evidence="8"/>
<dbReference type="InterPro" id="IPR036921">
    <property type="entry name" value="PurM-like_N_sf"/>
</dbReference>
<dbReference type="InterPro" id="IPR041609">
    <property type="entry name" value="PurL_linker"/>
</dbReference>
<keyword evidence="4 8" id="KW-0547">Nucleotide-binding</keyword>
<evidence type="ECO:0000259" key="11">
    <source>
        <dbReference type="Pfam" id="PF18072"/>
    </source>
</evidence>
<dbReference type="eggNOG" id="arCOG00641">
    <property type="taxonomic scope" value="Archaea"/>
</dbReference>
<comment type="pathway">
    <text evidence="8">Purine metabolism; IMP biosynthesis via de novo pathway; 5-amino-1-(5-phospho-D-ribosyl)imidazole from N(2)-formyl-N(1)-(5-phospho-D-ribosyl)glycinamide: step 1/2.</text>
</comment>
<dbReference type="PIRSF" id="PIRSF001587">
    <property type="entry name" value="FGAM_synthase_II"/>
    <property type="match status" value="1"/>
</dbReference>
<dbReference type="Pfam" id="PF02769">
    <property type="entry name" value="AIRS_C"/>
    <property type="match status" value="2"/>
</dbReference>
<comment type="subcellular location">
    <subcellularLocation>
        <location evidence="8">Cytoplasm</location>
    </subcellularLocation>
</comment>
<keyword evidence="7 8" id="KW-0460">Magnesium</keyword>